<dbReference type="Proteomes" id="UP000502035">
    <property type="component" value="Chromosome"/>
</dbReference>
<evidence type="ECO:0000256" key="5">
    <source>
        <dbReference type="ARBA" id="ARBA00022553"/>
    </source>
</evidence>
<dbReference type="InterPro" id="IPR036890">
    <property type="entry name" value="HATPase_C_sf"/>
</dbReference>
<name>A0A6G7YK25_9ACTN</name>
<evidence type="ECO:0000256" key="7">
    <source>
        <dbReference type="ARBA" id="ARBA00022692"/>
    </source>
</evidence>
<dbReference type="Gene3D" id="3.30.565.10">
    <property type="entry name" value="Histidine kinase-like ATPase, C-terminal domain"/>
    <property type="match status" value="1"/>
</dbReference>
<evidence type="ECO:0000256" key="13">
    <source>
        <dbReference type="ARBA" id="ARBA00023136"/>
    </source>
</evidence>
<keyword evidence="7 15" id="KW-0812">Transmembrane</keyword>
<dbReference type="InterPro" id="IPR003661">
    <property type="entry name" value="HisK_dim/P_dom"/>
</dbReference>
<keyword evidence="5" id="KW-0597">Phosphoprotein</keyword>
<evidence type="ECO:0000256" key="1">
    <source>
        <dbReference type="ARBA" id="ARBA00000085"/>
    </source>
</evidence>
<comment type="catalytic activity">
    <reaction evidence="1">
        <text>ATP + protein L-histidine = ADP + protein N-phospho-L-histidine.</text>
        <dbReference type="EC" id="2.7.13.3"/>
    </reaction>
</comment>
<dbReference type="GO" id="GO:0007234">
    <property type="term" value="P:osmosensory signaling via phosphorelay pathway"/>
    <property type="evidence" value="ECO:0007669"/>
    <property type="project" value="TreeGrafter"/>
</dbReference>
<evidence type="ECO:0000256" key="10">
    <source>
        <dbReference type="ARBA" id="ARBA00022840"/>
    </source>
</evidence>
<dbReference type="GO" id="GO:0000156">
    <property type="term" value="F:phosphorelay response regulator activity"/>
    <property type="evidence" value="ECO:0007669"/>
    <property type="project" value="TreeGrafter"/>
</dbReference>
<dbReference type="PANTHER" id="PTHR42878">
    <property type="entry name" value="TWO-COMPONENT HISTIDINE KINASE"/>
    <property type="match status" value="1"/>
</dbReference>
<feature type="transmembrane region" description="Helical" evidence="15">
    <location>
        <begin position="63"/>
        <end position="83"/>
    </location>
</feature>
<dbReference type="PROSITE" id="PS51257">
    <property type="entry name" value="PROKAR_LIPOPROTEIN"/>
    <property type="match status" value="1"/>
</dbReference>
<dbReference type="Gene3D" id="1.10.287.130">
    <property type="match status" value="1"/>
</dbReference>
<dbReference type="Pfam" id="PF02518">
    <property type="entry name" value="HATPase_c"/>
    <property type="match status" value="1"/>
</dbReference>
<evidence type="ECO:0000256" key="2">
    <source>
        <dbReference type="ARBA" id="ARBA00004141"/>
    </source>
</evidence>
<dbReference type="EC" id="2.7.13.3" evidence="4"/>
<feature type="transmembrane region" description="Helical" evidence="15">
    <location>
        <begin position="156"/>
        <end position="178"/>
    </location>
</feature>
<dbReference type="SUPFAM" id="SSF47384">
    <property type="entry name" value="Homodimeric domain of signal transducing histidine kinase"/>
    <property type="match status" value="1"/>
</dbReference>
<dbReference type="InterPro" id="IPR035965">
    <property type="entry name" value="PAS-like_dom_sf"/>
</dbReference>
<dbReference type="GO" id="GO:0005524">
    <property type="term" value="F:ATP binding"/>
    <property type="evidence" value="ECO:0007669"/>
    <property type="project" value="UniProtKB-KW"/>
</dbReference>
<keyword evidence="10" id="KW-0067">ATP-binding</keyword>
<dbReference type="InterPro" id="IPR036097">
    <property type="entry name" value="HisK_dim/P_sf"/>
</dbReference>
<dbReference type="InterPro" id="IPR003594">
    <property type="entry name" value="HATPase_dom"/>
</dbReference>
<feature type="transmembrane region" description="Helical" evidence="15">
    <location>
        <begin position="89"/>
        <end position="110"/>
    </location>
</feature>
<keyword evidence="18" id="KW-1185">Reference proteome</keyword>
<protein>
    <recommendedName>
        <fullName evidence="14">Sensor-like histidine kinase SenX3</fullName>
        <ecNumber evidence="4">2.7.13.3</ecNumber>
    </recommendedName>
</protein>
<dbReference type="Pfam" id="PF13188">
    <property type="entry name" value="PAS_8"/>
    <property type="match status" value="1"/>
</dbReference>
<dbReference type="SMART" id="SM00388">
    <property type="entry name" value="HisKA"/>
    <property type="match status" value="1"/>
</dbReference>
<evidence type="ECO:0000313" key="17">
    <source>
        <dbReference type="EMBL" id="QIK77092.1"/>
    </source>
</evidence>
<keyword evidence="11 15" id="KW-1133">Transmembrane helix</keyword>
<dbReference type="InterPro" id="IPR000014">
    <property type="entry name" value="PAS"/>
</dbReference>
<dbReference type="Pfam" id="PF00512">
    <property type="entry name" value="HisKA"/>
    <property type="match status" value="1"/>
</dbReference>
<evidence type="ECO:0000256" key="4">
    <source>
        <dbReference type="ARBA" id="ARBA00012438"/>
    </source>
</evidence>
<dbReference type="GO" id="GO:0005886">
    <property type="term" value="C:plasma membrane"/>
    <property type="evidence" value="ECO:0007669"/>
    <property type="project" value="UniProtKB-SubCell"/>
</dbReference>
<dbReference type="EMBL" id="CP049866">
    <property type="protein sequence ID" value="QIK77092.1"/>
    <property type="molecule type" value="Genomic_DNA"/>
</dbReference>
<evidence type="ECO:0000256" key="6">
    <source>
        <dbReference type="ARBA" id="ARBA00022679"/>
    </source>
</evidence>
<keyword evidence="9" id="KW-0418">Kinase</keyword>
<gene>
    <name evidence="17" type="ORF">G7071_18275</name>
</gene>
<dbReference type="GO" id="GO:0030295">
    <property type="term" value="F:protein kinase activator activity"/>
    <property type="evidence" value="ECO:0007669"/>
    <property type="project" value="TreeGrafter"/>
</dbReference>
<dbReference type="CDD" id="cd00082">
    <property type="entry name" value="HisKA"/>
    <property type="match status" value="1"/>
</dbReference>
<dbReference type="SMART" id="SM00387">
    <property type="entry name" value="HATPase_c"/>
    <property type="match status" value="1"/>
</dbReference>
<dbReference type="InterPro" id="IPR005467">
    <property type="entry name" value="His_kinase_dom"/>
</dbReference>
<dbReference type="KEGG" id="npi:G7071_18275"/>
<keyword evidence="12" id="KW-0902">Two-component regulatory system</keyword>
<feature type="transmembrane region" description="Helical" evidence="15">
    <location>
        <begin position="122"/>
        <end position="144"/>
    </location>
</feature>
<dbReference type="RefSeq" id="WP_166320775.1">
    <property type="nucleotide sequence ID" value="NZ_CP049866.1"/>
</dbReference>
<dbReference type="SUPFAM" id="SSF55785">
    <property type="entry name" value="PYP-like sensor domain (PAS domain)"/>
    <property type="match status" value="1"/>
</dbReference>
<feature type="transmembrane region" description="Helical" evidence="15">
    <location>
        <begin position="270"/>
        <end position="289"/>
    </location>
</feature>
<keyword evidence="8" id="KW-0547">Nucleotide-binding</keyword>
<proteinExistence type="predicted"/>
<reference evidence="17 18" key="1">
    <citation type="submission" date="2020-03" db="EMBL/GenBank/DDBJ databases">
        <title>Nocardioides sp. nov., isolated from fish.</title>
        <authorList>
            <person name="Hyun D.-W."/>
            <person name="Bae J.-W."/>
        </authorList>
    </citation>
    <scope>NUCLEOTIDE SEQUENCE [LARGE SCALE GENOMIC DNA]</scope>
    <source>
        <strain evidence="17 18">HDW12A</strain>
    </source>
</reference>
<evidence type="ECO:0000256" key="11">
    <source>
        <dbReference type="ARBA" id="ARBA00022989"/>
    </source>
</evidence>
<feature type="transmembrane region" description="Helical" evidence="15">
    <location>
        <begin position="194"/>
        <end position="212"/>
    </location>
</feature>
<evidence type="ECO:0000256" key="8">
    <source>
        <dbReference type="ARBA" id="ARBA00022741"/>
    </source>
</evidence>
<organism evidence="17 18">
    <name type="scientific">Nocardioides piscis</name>
    <dbReference type="NCBI Taxonomy" id="2714938"/>
    <lineage>
        <taxon>Bacteria</taxon>
        <taxon>Bacillati</taxon>
        <taxon>Actinomycetota</taxon>
        <taxon>Actinomycetes</taxon>
        <taxon>Propionibacteriales</taxon>
        <taxon>Nocardioidaceae</taxon>
        <taxon>Nocardioides</taxon>
    </lineage>
</organism>
<dbReference type="InterPro" id="IPR004358">
    <property type="entry name" value="Sig_transdc_His_kin-like_C"/>
</dbReference>
<dbReference type="SUPFAM" id="SSF55874">
    <property type="entry name" value="ATPase domain of HSP90 chaperone/DNA topoisomerase II/histidine kinase"/>
    <property type="match status" value="1"/>
</dbReference>
<dbReference type="PANTHER" id="PTHR42878:SF7">
    <property type="entry name" value="SENSOR HISTIDINE KINASE GLRK"/>
    <property type="match status" value="1"/>
</dbReference>
<dbReference type="InterPro" id="IPR050351">
    <property type="entry name" value="BphY/WalK/GraS-like"/>
</dbReference>
<dbReference type="GO" id="GO:0000155">
    <property type="term" value="F:phosphorelay sensor kinase activity"/>
    <property type="evidence" value="ECO:0007669"/>
    <property type="project" value="InterPro"/>
</dbReference>
<dbReference type="PROSITE" id="PS50109">
    <property type="entry name" value="HIS_KIN"/>
    <property type="match status" value="1"/>
</dbReference>
<dbReference type="PRINTS" id="PR00344">
    <property type="entry name" value="BCTRLSENSOR"/>
</dbReference>
<evidence type="ECO:0000313" key="18">
    <source>
        <dbReference type="Proteomes" id="UP000502035"/>
    </source>
</evidence>
<evidence type="ECO:0000259" key="16">
    <source>
        <dbReference type="PROSITE" id="PS50109"/>
    </source>
</evidence>
<keyword evidence="13 15" id="KW-0472">Membrane</keyword>
<dbReference type="Gene3D" id="3.30.450.20">
    <property type="entry name" value="PAS domain"/>
    <property type="match status" value="1"/>
</dbReference>
<feature type="transmembrane region" description="Helical" evidence="15">
    <location>
        <begin position="38"/>
        <end position="56"/>
    </location>
</feature>
<feature type="domain" description="Histidine kinase" evidence="16">
    <location>
        <begin position="436"/>
        <end position="652"/>
    </location>
</feature>
<keyword evidence="6" id="KW-0808">Transferase</keyword>
<evidence type="ECO:0000256" key="14">
    <source>
        <dbReference type="ARBA" id="ARBA00039401"/>
    </source>
</evidence>
<sequence>MPTKTRRAPRHVLFLLTWWVAGCIVALAETPSPGLPTELWPPVGVGFVLLTLVWDGRSRPDQSAIGVSALMAATFFGFALVFSHPVVEAAFMAVTNTLAAVLMTLAYAVTKDQAGWAPRRGLALLGMVLGAVVASGLLALVGGFPDLAAGRFEPLTLWWAIRSTIFAFIGGATFLIFFHGDRERWRRTTPPSRLALAVLVVVSPICVFLVFVDPELPLTWFLLLPAVAAGVSLTPFGAAVHALAQALTAGAMAFLPFDQFAYVGVLPPSLLVDLLLAVSTFVTIQIALLRDERERANSAEQELRQQADARATLLGQVFDSMSDGMMLFSWEGDLLRYNPAVRHIFGRPIPETLTPGLWSDYLGLCHEDGTPVQDNELPGGPGLRRHQIDAVIGRGGDRRFVEMGSWPISDSEILVLVADVTDQRRRTAELAQFAGVVAHDLRTPLMSLRGLLELAAYEVAHGKTDELAPLIERAEGASARMERVVEGWINYTLVREGRLTPENVSLTDVAEDVCGTYRESPHVGTRIAVRAPHLVRADRGLTRQLIANLVANAVKFSPPGTPAHIEITSTDDTEAGWVRVEVADRGVGIPTGQEHRIFEEFHRAPGRSTRIEGTGLGLSLCHSIVTRHGGTISARNNEHGGATITFTLPAAD</sequence>
<evidence type="ECO:0000256" key="15">
    <source>
        <dbReference type="SAM" id="Phobius"/>
    </source>
</evidence>
<dbReference type="CDD" id="cd00075">
    <property type="entry name" value="HATPase"/>
    <property type="match status" value="1"/>
</dbReference>
<comment type="subcellular location">
    <subcellularLocation>
        <location evidence="3">Cell membrane</location>
    </subcellularLocation>
    <subcellularLocation>
        <location evidence="2">Membrane</location>
        <topology evidence="2">Multi-pass membrane protein</topology>
    </subcellularLocation>
</comment>
<dbReference type="AlphaFoldDB" id="A0A6G7YK25"/>
<evidence type="ECO:0000256" key="3">
    <source>
        <dbReference type="ARBA" id="ARBA00004236"/>
    </source>
</evidence>
<evidence type="ECO:0000256" key="12">
    <source>
        <dbReference type="ARBA" id="ARBA00023012"/>
    </source>
</evidence>
<feature type="transmembrane region" description="Helical" evidence="15">
    <location>
        <begin position="218"/>
        <end position="239"/>
    </location>
</feature>
<evidence type="ECO:0000256" key="9">
    <source>
        <dbReference type="ARBA" id="ARBA00022777"/>
    </source>
</evidence>
<accession>A0A6G7YK25</accession>